<organism evidence="2 3">
    <name type="scientific">Parabacteroides goldsteinii CL02T12C30</name>
    <dbReference type="NCBI Taxonomy" id="999418"/>
    <lineage>
        <taxon>Bacteria</taxon>
        <taxon>Pseudomonadati</taxon>
        <taxon>Bacteroidota</taxon>
        <taxon>Bacteroidia</taxon>
        <taxon>Bacteroidales</taxon>
        <taxon>Tannerellaceae</taxon>
        <taxon>Parabacteroides</taxon>
    </lineage>
</organism>
<keyword evidence="1" id="KW-0472">Membrane</keyword>
<evidence type="ECO:0000313" key="3">
    <source>
        <dbReference type="Proteomes" id="UP000006330"/>
    </source>
</evidence>
<protein>
    <submittedName>
        <fullName evidence="2">Uncharacterized protein</fullName>
    </submittedName>
</protein>
<name>K5Z8D6_9BACT</name>
<dbReference type="EMBL" id="AGZO01000024">
    <property type="protein sequence ID" value="EKN11854.1"/>
    <property type="molecule type" value="Genomic_DNA"/>
</dbReference>
<feature type="transmembrane region" description="Helical" evidence="1">
    <location>
        <begin position="29"/>
        <end position="48"/>
    </location>
</feature>
<evidence type="ECO:0000256" key="1">
    <source>
        <dbReference type="SAM" id="Phobius"/>
    </source>
</evidence>
<reference evidence="2 3" key="1">
    <citation type="submission" date="2012-02" db="EMBL/GenBank/DDBJ databases">
        <title>The Genome Sequence of Parabacteroides goldsteinii CL02T12C30.</title>
        <authorList>
            <consortium name="The Broad Institute Genome Sequencing Platform"/>
            <person name="Earl A."/>
            <person name="Ward D."/>
            <person name="Feldgarden M."/>
            <person name="Gevers D."/>
            <person name="Zitomersky N.L."/>
            <person name="Coyne M.J."/>
            <person name="Comstock L.E."/>
            <person name="Young S.K."/>
            <person name="Zeng Q."/>
            <person name="Gargeya S."/>
            <person name="Fitzgerald M."/>
            <person name="Haas B."/>
            <person name="Abouelleil A."/>
            <person name="Alvarado L."/>
            <person name="Arachchi H.M."/>
            <person name="Berlin A."/>
            <person name="Chapman S.B."/>
            <person name="Gearin G."/>
            <person name="Goldberg J."/>
            <person name="Griggs A."/>
            <person name="Gujja S."/>
            <person name="Hansen M."/>
            <person name="Heiman D."/>
            <person name="Howarth C."/>
            <person name="Larimer J."/>
            <person name="Lui A."/>
            <person name="MacDonald P.J.P."/>
            <person name="McCowen C."/>
            <person name="Montmayeur A."/>
            <person name="Murphy C."/>
            <person name="Neiman D."/>
            <person name="Pearson M."/>
            <person name="Priest M."/>
            <person name="Roberts A."/>
            <person name="Saif S."/>
            <person name="Shea T."/>
            <person name="Sisk P."/>
            <person name="Stolte C."/>
            <person name="Sykes S."/>
            <person name="Wortman J."/>
            <person name="Nusbaum C."/>
            <person name="Birren B."/>
        </authorList>
    </citation>
    <scope>NUCLEOTIDE SEQUENCE [LARGE SCALE GENOMIC DNA]</scope>
    <source>
        <strain evidence="2 3">CL02T12C30</strain>
    </source>
</reference>
<dbReference type="Proteomes" id="UP000006330">
    <property type="component" value="Unassembled WGS sequence"/>
</dbReference>
<sequence length="68" mass="8250">MRYCLLQHLLRVELQRFYPFYIFSKRDIIMWKLTTSVVPLLLNIFINFCMNSLQVCIDIYRGNSTNEL</sequence>
<dbReference type="HOGENOM" id="CLU_2790175_0_0_10"/>
<keyword evidence="1" id="KW-0812">Transmembrane</keyword>
<accession>K5Z8D6</accession>
<keyword evidence="1" id="KW-1133">Transmembrane helix</keyword>
<evidence type="ECO:0000313" key="2">
    <source>
        <dbReference type="EMBL" id="EKN11854.1"/>
    </source>
</evidence>
<proteinExistence type="predicted"/>
<gene>
    <name evidence="2" type="ORF">HMPREF1076_03566</name>
</gene>
<dbReference type="AlphaFoldDB" id="K5Z8D6"/>
<comment type="caution">
    <text evidence="2">The sequence shown here is derived from an EMBL/GenBank/DDBJ whole genome shotgun (WGS) entry which is preliminary data.</text>
</comment>